<keyword evidence="1" id="KW-1133">Transmembrane helix</keyword>
<organism evidence="2 3">
    <name type="scientific">Albugo candida</name>
    <dbReference type="NCBI Taxonomy" id="65357"/>
    <lineage>
        <taxon>Eukaryota</taxon>
        <taxon>Sar</taxon>
        <taxon>Stramenopiles</taxon>
        <taxon>Oomycota</taxon>
        <taxon>Peronosporomycetes</taxon>
        <taxon>Albuginales</taxon>
        <taxon>Albuginaceae</taxon>
        <taxon>Albugo</taxon>
    </lineage>
</organism>
<dbReference type="InParanoid" id="A0A024GVX9"/>
<protein>
    <submittedName>
        <fullName evidence="2">Uncharacterized protein</fullName>
    </submittedName>
</protein>
<feature type="transmembrane region" description="Helical" evidence="1">
    <location>
        <begin position="12"/>
        <end position="35"/>
    </location>
</feature>
<accession>A0A024GVX9</accession>
<feature type="non-terminal residue" evidence="2">
    <location>
        <position position="1"/>
    </location>
</feature>
<dbReference type="PANTHER" id="PTHR33205">
    <property type="entry name" value="TRANSMEMBRANE PROTEIN"/>
    <property type="match status" value="1"/>
</dbReference>
<reference evidence="2 3" key="1">
    <citation type="submission" date="2012-05" db="EMBL/GenBank/DDBJ databases">
        <title>Recombination and specialization in a pathogen metapopulation.</title>
        <authorList>
            <person name="Gardiner A."/>
            <person name="Kemen E."/>
            <person name="Schultz-Larsen T."/>
            <person name="MacLean D."/>
            <person name="Van Oosterhout C."/>
            <person name="Jones J.D.G."/>
        </authorList>
    </citation>
    <scope>NUCLEOTIDE SEQUENCE [LARGE SCALE GENOMIC DNA]</scope>
    <source>
        <strain evidence="2 3">Ac Nc2</strain>
    </source>
</reference>
<dbReference type="PANTHER" id="PTHR33205:SF1">
    <property type="entry name" value="TRANSMEMBRANE PROTEIN"/>
    <property type="match status" value="1"/>
</dbReference>
<gene>
    <name evidence="2" type="ORF">BN9_134960</name>
</gene>
<dbReference type="AlphaFoldDB" id="A0A024GVX9"/>
<keyword evidence="1" id="KW-0812">Transmembrane</keyword>
<dbReference type="Proteomes" id="UP000053237">
    <property type="component" value="Unassembled WGS sequence"/>
</dbReference>
<keyword evidence="1" id="KW-0472">Membrane</keyword>
<sequence length="60" mass="7165">FQVLFNSLFKVLFIFPSRYLFAIGLALIFSFRWNLPPTLRCIPKQRDSKKTCRTHSMLQQ</sequence>
<evidence type="ECO:0000313" key="3">
    <source>
        <dbReference type="Proteomes" id="UP000053237"/>
    </source>
</evidence>
<evidence type="ECO:0000256" key="1">
    <source>
        <dbReference type="SAM" id="Phobius"/>
    </source>
</evidence>
<dbReference type="STRING" id="65357.A0A024GVX9"/>
<comment type="caution">
    <text evidence="2">The sequence shown here is derived from an EMBL/GenBank/DDBJ whole genome shotgun (WGS) entry which is preliminary data.</text>
</comment>
<proteinExistence type="predicted"/>
<name>A0A024GVX9_9STRA</name>
<keyword evidence="3" id="KW-1185">Reference proteome</keyword>
<evidence type="ECO:0000313" key="2">
    <source>
        <dbReference type="EMBL" id="CCI50950.1"/>
    </source>
</evidence>
<dbReference type="OrthoDB" id="90020at2759"/>
<dbReference type="EMBL" id="CAIX01002186">
    <property type="protein sequence ID" value="CCI50950.1"/>
    <property type="molecule type" value="Genomic_DNA"/>
</dbReference>